<evidence type="ECO:0000313" key="2">
    <source>
        <dbReference type="Proteomes" id="UP000285120"/>
    </source>
</evidence>
<keyword evidence="2" id="KW-1185">Reference proteome</keyword>
<proteinExistence type="predicted"/>
<name>A0A419VTV7_9BACL</name>
<sequence>MHVEEERKALIFLNKHKDTKSKDENDTSIYYMNYLEARETFSDLIWNFVYYSNKPYFKNAIDPNDYYQELEMSFWEAFRDYDVNRGACFSTYAFSKLRGKQSNINRWKSAKKNNKMDKVSIDSFIRNSESIKIGDMFADEEGRDPESELLSKELIVIIEENTKDSEKGLMHMLLNKNHNMISEYAKTHQMSRQNANRIFNKYREKIKPVVKVQYVDFSY</sequence>
<reference evidence="1 2" key="1">
    <citation type="submission" date="2018-09" db="EMBL/GenBank/DDBJ databases">
        <title>Genomic Encyclopedia of Archaeal and Bacterial Type Strains, Phase II (KMG-II): from individual species to whole genera.</title>
        <authorList>
            <person name="Goeker M."/>
        </authorList>
    </citation>
    <scope>NUCLEOTIDE SEQUENCE [LARGE SCALE GENOMIC DNA]</scope>
    <source>
        <strain evidence="1 2">DSM 17008</strain>
    </source>
</reference>
<evidence type="ECO:0000313" key="1">
    <source>
        <dbReference type="EMBL" id="RKD84121.1"/>
    </source>
</evidence>
<gene>
    <name evidence="1" type="ORF">ATL39_0054</name>
</gene>
<dbReference type="AlphaFoldDB" id="A0A419VTV7"/>
<accession>A0A419VTV7</accession>
<dbReference type="SUPFAM" id="SSF88946">
    <property type="entry name" value="Sigma2 domain of RNA polymerase sigma factors"/>
    <property type="match status" value="1"/>
</dbReference>
<dbReference type="InterPro" id="IPR013325">
    <property type="entry name" value="RNA_pol_sigma_r2"/>
</dbReference>
<dbReference type="GO" id="GO:0003700">
    <property type="term" value="F:DNA-binding transcription factor activity"/>
    <property type="evidence" value="ECO:0007669"/>
    <property type="project" value="InterPro"/>
</dbReference>
<comment type="caution">
    <text evidence="1">The sequence shown here is derived from an EMBL/GenBank/DDBJ whole genome shotgun (WGS) entry which is preliminary data.</text>
</comment>
<organism evidence="1 2">
    <name type="scientific">Sinobaca qinghaiensis</name>
    <dbReference type="NCBI Taxonomy" id="342944"/>
    <lineage>
        <taxon>Bacteria</taxon>
        <taxon>Bacillati</taxon>
        <taxon>Bacillota</taxon>
        <taxon>Bacilli</taxon>
        <taxon>Bacillales</taxon>
        <taxon>Sporolactobacillaceae</taxon>
        <taxon>Sinobaca</taxon>
    </lineage>
</organism>
<dbReference type="RefSeq" id="WP_120191280.1">
    <property type="nucleotide sequence ID" value="NZ_RAPK01000002.1"/>
</dbReference>
<dbReference type="GO" id="GO:0006352">
    <property type="term" value="P:DNA-templated transcription initiation"/>
    <property type="evidence" value="ECO:0007669"/>
    <property type="project" value="InterPro"/>
</dbReference>
<protein>
    <submittedName>
        <fullName evidence="1">Sigma-70-like protein</fullName>
    </submittedName>
</protein>
<dbReference type="EMBL" id="RAPK01000002">
    <property type="protein sequence ID" value="RKD84121.1"/>
    <property type="molecule type" value="Genomic_DNA"/>
</dbReference>
<dbReference type="Proteomes" id="UP000285120">
    <property type="component" value="Unassembled WGS sequence"/>
</dbReference>
<dbReference type="Gene3D" id="1.20.120.1810">
    <property type="match status" value="1"/>
</dbReference>